<dbReference type="Gene3D" id="3.90.1300.10">
    <property type="entry name" value="Amidase signature (AS) domain"/>
    <property type="match status" value="1"/>
</dbReference>
<comment type="similarity">
    <text evidence="1">Belongs to the amidase family.</text>
</comment>
<gene>
    <name evidence="3" type="ORF">QTH91_20625</name>
</gene>
<name>A0ABT7NG30_9BURK</name>
<dbReference type="RefSeq" id="WP_286662026.1">
    <property type="nucleotide sequence ID" value="NZ_JASZYV010000005.1"/>
</dbReference>
<proteinExistence type="inferred from homology"/>
<dbReference type="InterPro" id="IPR000120">
    <property type="entry name" value="Amidase"/>
</dbReference>
<dbReference type="EMBL" id="JASZYV010000005">
    <property type="protein sequence ID" value="MDM0046909.1"/>
    <property type="molecule type" value="Genomic_DNA"/>
</dbReference>
<dbReference type="SUPFAM" id="SSF75304">
    <property type="entry name" value="Amidase signature (AS) enzymes"/>
    <property type="match status" value="1"/>
</dbReference>
<evidence type="ECO:0000259" key="2">
    <source>
        <dbReference type="Pfam" id="PF01425"/>
    </source>
</evidence>
<comment type="caution">
    <text evidence="3">The sequence shown here is derived from an EMBL/GenBank/DDBJ whole genome shotgun (WGS) entry which is preliminary data.</text>
</comment>
<evidence type="ECO:0000256" key="1">
    <source>
        <dbReference type="ARBA" id="ARBA00009199"/>
    </source>
</evidence>
<dbReference type="PANTHER" id="PTHR11895">
    <property type="entry name" value="TRANSAMIDASE"/>
    <property type="match status" value="1"/>
</dbReference>
<protein>
    <submittedName>
        <fullName evidence="3">Amidase</fullName>
    </submittedName>
</protein>
<dbReference type="InterPro" id="IPR023631">
    <property type="entry name" value="Amidase_dom"/>
</dbReference>
<dbReference type="Pfam" id="PF01425">
    <property type="entry name" value="Amidase"/>
    <property type="match status" value="1"/>
</dbReference>
<dbReference type="Proteomes" id="UP001174908">
    <property type="component" value="Unassembled WGS sequence"/>
</dbReference>
<evidence type="ECO:0000313" key="4">
    <source>
        <dbReference type="Proteomes" id="UP001174908"/>
    </source>
</evidence>
<keyword evidence="4" id="KW-1185">Reference proteome</keyword>
<dbReference type="PANTHER" id="PTHR11895:SF7">
    <property type="entry name" value="GLUTAMYL-TRNA(GLN) AMIDOTRANSFERASE SUBUNIT A, MITOCHONDRIAL"/>
    <property type="match status" value="1"/>
</dbReference>
<sequence>MSSTEFPLWQMNADALVQAYARGDLSPVEVLLSVRSRQQQCGSLLGAVLIAQDDAAADAQARASEARWRRGTPLSALDGVPVSVKDNIAQHGLPCRWGSRAFSDHWPTHDEQPVARLRNAGAVLLGKTNVPEFTLQGYTDNALFGPTRNPWNRALTPGGSSGGAVAAVASGIGPLALATDGGGSIRRPCAYTGLFGFKPGRGVVPRADGLPALLPGLEEIGPIARNIADLARILLVIAPEMSGSLLPTPLPSAPLRIAYWRSIGTSPVDPVIRDRVDEAAEQLRDLGHVVVAQPAPVEVEQFNTRAWPVISGAGLAAVMATLPPGADAGLGAALAHLLAAGRSLSAVDLHRAQGVQRALTEAMAQVFSTHDLVLSPACAAMPWSAERSHPERIDGQAVDGRGHAVFTAFANGAGLPALALPCRPGDDGLPIGMQVVGPRGSDALLLGLGAQWEREAAPVWRWPELIEEAAV</sequence>
<accession>A0ABT7NG30</accession>
<feature type="domain" description="Amidase" evidence="2">
    <location>
        <begin position="38"/>
        <end position="446"/>
    </location>
</feature>
<reference evidence="3" key="1">
    <citation type="submission" date="2023-06" db="EMBL/GenBank/DDBJ databases">
        <authorList>
            <person name="Jiang Y."/>
            <person name="Liu Q."/>
        </authorList>
    </citation>
    <scope>NUCLEOTIDE SEQUENCE</scope>
    <source>
        <strain evidence="3">CGMCC 1.12089</strain>
    </source>
</reference>
<evidence type="ECO:0000313" key="3">
    <source>
        <dbReference type="EMBL" id="MDM0046909.1"/>
    </source>
</evidence>
<dbReference type="InterPro" id="IPR036928">
    <property type="entry name" value="AS_sf"/>
</dbReference>
<organism evidence="3 4">
    <name type="scientific">Variovorax dokdonensis</name>
    <dbReference type="NCBI Taxonomy" id="344883"/>
    <lineage>
        <taxon>Bacteria</taxon>
        <taxon>Pseudomonadati</taxon>
        <taxon>Pseudomonadota</taxon>
        <taxon>Betaproteobacteria</taxon>
        <taxon>Burkholderiales</taxon>
        <taxon>Comamonadaceae</taxon>
        <taxon>Variovorax</taxon>
    </lineage>
</organism>